<comment type="pathway">
    <text evidence="1">Cofactor biosynthesis; biotin biosynthesis; biotin from 7,8-diaminononanoate: step 1/2.</text>
</comment>
<proteinExistence type="inferred from homology"/>
<dbReference type="InterPro" id="IPR027417">
    <property type="entry name" value="P-loop_NTPase"/>
</dbReference>
<comment type="caution">
    <text evidence="1">Lacks conserved residue(s) required for the propagation of feature annotation.</text>
</comment>
<keyword evidence="3" id="KW-1185">Reference proteome</keyword>
<comment type="subcellular location">
    <subcellularLocation>
        <location evidence="1">Cytoplasm</location>
    </subcellularLocation>
</comment>
<dbReference type="AlphaFoldDB" id="A0A318RMJ7"/>
<dbReference type="PANTHER" id="PTHR43210:SF5">
    <property type="entry name" value="DETHIOBIOTIN SYNTHETASE"/>
    <property type="match status" value="1"/>
</dbReference>
<dbReference type="EC" id="6.3.3.3" evidence="1"/>
<dbReference type="GO" id="GO:0004141">
    <property type="term" value="F:dethiobiotin synthase activity"/>
    <property type="evidence" value="ECO:0007669"/>
    <property type="project" value="UniProtKB-UniRule"/>
</dbReference>
<dbReference type="GO" id="GO:0005829">
    <property type="term" value="C:cytosol"/>
    <property type="evidence" value="ECO:0007669"/>
    <property type="project" value="TreeGrafter"/>
</dbReference>
<reference evidence="2 3" key="1">
    <citation type="submission" date="2018-06" db="EMBL/GenBank/DDBJ databases">
        <title>Genomic Encyclopedia of Type Strains, Phase IV (KMG-IV): sequencing the most valuable type-strain genomes for metagenomic binning, comparative biology and taxonomic classification.</title>
        <authorList>
            <person name="Goeker M."/>
        </authorList>
    </citation>
    <scope>NUCLEOTIDE SEQUENCE [LARGE SCALE GENOMIC DNA]</scope>
    <source>
        <strain evidence="2 3">DSM 45521</strain>
    </source>
</reference>
<feature type="binding site" evidence="1">
    <location>
        <begin position="167"/>
        <end position="168"/>
    </location>
    <ligand>
        <name>ATP</name>
        <dbReference type="ChEBI" id="CHEBI:30616"/>
    </ligand>
</feature>
<dbReference type="PANTHER" id="PTHR43210">
    <property type="entry name" value="DETHIOBIOTIN SYNTHETASE"/>
    <property type="match status" value="1"/>
</dbReference>
<comment type="subunit">
    <text evidence="1">Homodimer.</text>
</comment>
<gene>
    <name evidence="1" type="primary">bioD</name>
    <name evidence="2" type="ORF">DFR67_10974</name>
</gene>
<feature type="binding site" evidence="1">
    <location>
        <position position="40"/>
    </location>
    <ligand>
        <name>substrate</name>
    </ligand>
</feature>
<dbReference type="EMBL" id="QJSP01000009">
    <property type="protein sequence ID" value="PYE15846.1"/>
    <property type="molecule type" value="Genomic_DNA"/>
</dbReference>
<evidence type="ECO:0000313" key="3">
    <source>
        <dbReference type="Proteomes" id="UP000247591"/>
    </source>
</evidence>
<comment type="function">
    <text evidence="1">Catalyzes a mechanistically unusual reaction, the ATP-dependent insertion of CO2 between the N7 and N8 nitrogen atoms of 7,8-diaminopelargonic acid (DAPA, also called 7,8-diammoniononanoate) to form a ureido ring.</text>
</comment>
<feature type="binding site" evidence="1">
    <location>
        <begin position="107"/>
        <end position="110"/>
    </location>
    <ligand>
        <name>ATP</name>
        <dbReference type="ChEBI" id="CHEBI:30616"/>
    </ligand>
</feature>
<dbReference type="GO" id="GO:0000287">
    <property type="term" value="F:magnesium ion binding"/>
    <property type="evidence" value="ECO:0007669"/>
    <property type="project" value="UniProtKB-UniRule"/>
</dbReference>
<sequence>MRLVITGTSTDVGKTVATAALAAAAIGAGASVAVCKPAQTGVGPGEPGDLAEVSRLSGVTATAESYRYRDPLAPDRAARREGAPFADLSTMLSAVSEFDDRDLVLVEGAGGVLVRLAPDITILEVAAGLDAPLVVVAAAGLGTLNHTELTVRAIRAAGLECAGIVIGSWPDEPDLAQRCNLEDLPLVTGVPIVGRIPAGAGSLDRQRFGARAPEWFDAGWLSRLVVHPKSADAGDRAH</sequence>
<feature type="binding site" evidence="1">
    <location>
        <begin position="11"/>
        <end position="16"/>
    </location>
    <ligand>
        <name>ATP</name>
        <dbReference type="ChEBI" id="CHEBI:30616"/>
    </ligand>
</feature>
<dbReference type="Proteomes" id="UP000247591">
    <property type="component" value="Unassembled WGS sequence"/>
</dbReference>
<dbReference type="CDD" id="cd03109">
    <property type="entry name" value="DTBS"/>
    <property type="match status" value="1"/>
</dbReference>
<dbReference type="NCBIfam" id="TIGR00347">
    <property type="entry name" value="bioD"/>
    <property type="match status" value="1"/>
</dbReference>
<comment type="similarity">
    <text evidence="1">Belongs to the dethiobiotin synthetase family.</text>
</comment>
<dbReference type="GO" id="GO:0005524">
    <property type="term" value="F:ATP binding"/>
    <property type="evidence" value="ECO:0007669"/>
    <property type="project" value="UniProtKB-UniRule"/>
</dbReference>
<keyword evidence="1" id="KW-0963">Cytoplasm</keyword>
<keyword evidence="1" id="KW-0460">Magnesium</keyword>
<dbReference type="HAMAP" id="MF_00336">
    <property type="entry name" value="BioD"/>
    <property type="match status" value="1"/>
</dbReference>
<feature type="active site" evidence="1">
    <location>
        <position position="36"/>
    </location>
</feature>
<evidence type="ECO:0000313" key="2">
    <source>
        <dbReference type="EMBL" id="PYE15846.1"/>
    </source>
</evidence>
<dbReference type="SUPFAM" id="SSF52540">
    <property type="entry name" value="P-loop containing nucleoside triphosphate hydrolases"/>
    <property type="match status" value="1"/>
</dbReference>
<name>A0A318RMJ7_WILLI</name>
<keyword evidence="1" id="KW-0436">Ligase</keyword>
<dbReference type="PIRSF" id="PIRSF006755">
    <property type="entry name" value="DTB_synth"/>
    <property type="match status" value="1"/>
</dbReference>
<accession>A0A318RMJ7</accession>
<keyword evidence="1" id="KW-0067">ATP-binding</keyword>
<evidence type="ECO:0000256" key="1">
    <source>
        <dbReference type="HAMAP-Rule" id="MF_00336"/>
    </source>
</evidence>
<dbReference type="UniPathway" id="UPA00078">
    <property type="reaction ID" value="UER00161"/>
</dbReference>
<organism evidence="2 3">
    <name type="scientific">Williamsia limnetica</name>
    <dbReference type="NCBI Taxonomy" id="882452"/>
    <lineage>
        <taxon>Bacteria</taxon>
        <taxon>Bacillati</taxon>
        <taxon>Actinomycetota</taxon>
        <taxon>Actinomycetes</taxon>
        <taxon>Mycobacteriales</taxon>
        <taxon>Nocardiaceae</taxon>
        <taxon>Williamsia</taxon>
    </lineage>
</organism>
<dbReference type="InterPro" id="IPR004472">
    <property type="entry name" value="DTB_synth_BioD"/>
</dbReference>
<keyword evidence="1" id="KW-0547">Nucleotide-binding</keyword>
<comment type="catalytic activity">
    <reaction evidence="1">
        <text>(7R,8S)-7,8-diammoniononanoate + CO2 + ATP = (4R,5S)-dethiobiotin + ADP + phosphate + 3 H(+)</text>
        <dbReference type="Rhea" id="RHEA:15805"/>
        <dbReference type="ChEBI" id="CHEBI:15378"/>
        <dbReference type="ChEBI" id="CHEBI:16526"/>
        <dbReference type="ChEBI" id="CHEBI:30616"/>
        <dbReference type="ChEBI" id="CHEBI:43474"/>
        <dbReference type="ChEBI" id="CHEBI:149469"/>
        <dbReference type="ChEBI" id="CHEBI:149473"/>
        <dbReference type="ChEBI" id="CHEBI:456216"/>
        <dbReference type="EC" id="6.3.3.3"/>
    </reaction>
</comment>
<dbReference type="Gene3D" id="3.40.50.300">
    <property type="entry name" value="P-loop containing nucleotide triphosphate hydrolases"/>
    <property type="match status" value="1"/>
</dbReference>
<dbReference type="GO" id="GO:0009102">
    <property type="term" value="P:biotin biosynthetic process"/>
    <property type="evidence" value="ECO:0007669"/>
    <property type="project" value="UniProtKB-UniRule"/>
</dbReference>
<protein>
    <recommendedName>
        <fullName evidence="1">ATP-dependent dethiobiotin synthetase BioD</fullName>
        <ecNumber evidence="1">6.3.3.3</ecNumber>
    </recommendedName>
    <alternativeName>
        <fullName evidence="1">DTB synthetase</fullName>
        <shortName evidence="1">DTBS</shortName>
    </alternativeName>
    <alternativeName>
        <fullName evidence="1">Dethiobiotin synthase</fullName>
    </alternativeName>
</protein>
<keyword evidence="1" id="KW-0093">Biotin biosynthesis</keyword>
<keyword evidence="1" id="KW-0479">Metal-binding</keyword>
<feature type="binding site" evidence="1">
    <location>
        <position position="15"/>
    </location>
    <ligand>
        <name>Mg(2+)</name>
        <dbReference type="ChEBI" id="CHEBI:18420"/>
    </ligand>
</feature>
<feature type="binding site" evidence="1">
    <location>
        <position position="49"/>
    </location>
    <ligand>
        <name>Mg(2+)</name>
        <dbReference type="ChEBI" id="CHEBI:18420"/>
    </ligand>
</feature>
<feature type="binding site" evidence="1">
    <location>
        <position position="107"/>
    </location>
    <ligand>
        <name>Mg(2+)</name>
        <dbReference type="ChEBI" id="CHEBI:18420"/>
    </ligand>
</feature>
<feature type="binding site" evidence="1">
    <location>
        <position position="49"/>
    </location>
    <ligand>
        <name>ATP</name>
        <dbReference type="ChEBI" id="CHEBI:30616"/>
    </ligand>
</feature>
<comment type="caution">
    <text evidence="2">The sequence shown here is derived from an EMBL/GenBank/DDBJ whole genome shotgun (WGS) entry which is preliminary data.</text>
</comment>
<dbReference type="Pfam" id="PF13500">
    <property type="entry name" value="AAA_26"/>
    <property type="match status" value="1"/>
</dbReference>
<comment type="cofactor">
    <cofactor evidence="1">
        <name>Mg(2+)</name>
        <dbReference type="ChEBI" id="CHEBI:18420"/>
    </cofactor>
</comment>